<evidence type="ECO:0000313" key="16">
    <source>
        <dbReference type="Proteomes" id="UP000005283"/>
    </source>
</evidence>
<feature type="domain" description="TonB-dependent receptor plug" evidence="14">
    <location>
        <begin position="59"/>
        <end position="159"/>
    </location>
</feature>
<keyword evidence="15" id="KW-0675">Receptor</keyword>
<accession>D1W727</accession>
<proteinExistence type="inferred from homology"/>
<dbReference type="EMBL" id="ADEG01000080">
    <property type="protein sequence ID" value="EFA91655.1"/>
    <property type="molecule type" value="Genomic_DNA"/>
</dbReference>
<keyword evidence="4" id="KW-0410">Iron transport</keyword>
<dbReference type="InterPro" id="IPR039426">
    <property type="entry name" value="TonB-dep_rcpt-like"/>
</dbReference>
<evidence type="ECO:0000256" key="7">
    <source>
        <dbReference type="ARBA" id="ARBA00023065"/>
    </source>
</evidence>
<gene>
    <name evidence="15" type="ORF">HMPREF0650_0682</name>
</gene>
<dbReference type="Proteomes" id="UP000005283">
    <property type="component" value="Unassembled WGS sequence"/>
</dbReference>
<dbReference type="InterPro" id="IPR000531">
    <property type="entry name" value="Beta-barrel_TonB"/>
</dbReference>
<evidence type="ECO:0000256" key="1">
    <source>
        <dbReference type="ARBA" id="ARBA00004571"/>
    </source>
</evidence>
<evidence type="ECO:0000256" key="8">
    <source>
        <dbReference type="ARBA" id="ARBA00023077"/>
    </source>
</evidence>
<keyword evidence="8 12" id="KW-0798">TonB box</keyword>
<evidence type="ECO:0000259" key="13">
    <source>
        <dbReference type="Pfam" id="PF00593"/>
    </source>
</evidence>
<dbReference type="Pfam" id="PF07715">
    <property type="entry name" value="Plug"/>
    <property type="match status" value="1"/>
</dbReference>
<dbReference type="Gene3D" id="2.40.170.20">
    <property type="entry name" value="TonB-dependent receptor, beta-barrel domain"/>
    <property type="match status" value="1"/>
</dbReference>
<dbReference type="GO" id="GO:0006826">
    <property type="term" value="P:iron ion transport"/>
    <property type="evidence" value="ECO:0007669"/>
    <property type="project" value="UniProtKB-KW"/>
</dbReference>
<evidence type="ECO:0000256" key="11">
    <source>
        <dbReference type="PROSITE-ProRule" id="PRU01360"/>
    </source>
</evidence>
<dbReference type="AlphaFoldDB" id="D1W727"/>
<keyword evidence="5 11" id="KW-0812">Transmembrane</keyword>
<reference evidence="15 16" key="1">
    <citation type="submission" date="2009-12" db="EMBL/GenBank/DDBJ databases">
        <title>Genome Sequence of Prevotella buccalis ATCC 35310.</title>
        <authorList>
            <person name="Durkin A.S."/>
            <person name="Madupu R."/>
            <person name="Torralba M."/>
            <person name="Methe B."/>
            <person name="Sutton G."/>
            <person name="Strausberg R.L."/>
            <person name="Nelson K.E."/>
        </authorList>
    </citation>
    <scope>NUCLEOTIDE SEQUENCE [LARGE SCALE GENOMIC DNA]</scope>
    <source>
        <strain evidence="15 16">ATCC 35310</strain>
    </source>
</reference>
<keyword evidence="2 11" id="KW-0813">Transport</keyword>
<dbReference type="SUPFAM" id="SSF56935">
    <property type="entry name" value="Porins"/>
    <property type="match status" value="1"/>
</dbReference>
<dbReference type="Pfam" id="PF00593">
    <property type="entry name" value="TonB_dep_Rec_b-barrel"/>
    <property type="match status" value="1"/>
</dbReference>
<evidence type="ECO:0000256" key="10">
    <source>
        <dbReference type="ARBA" id="ARBA00023237"/>
    </source>
</evidence>
<dbReference type="InterPro" id="IPR012910">
    <property type="entry name" value="Plug_dom"/>
</dbReference>
<keyword evidence="6" id="KW-0408">Iron</keyword>
<keyword evidence="3 11" id="KW-1134">Transmembrane beta strand</keyword>
<dbReference type="InterPro" id="IPR036942">
    <property type="entry name" value="Beta-barrel_TonB_sf"/>
</dbReference>
<evidence type="ECO:0000256" key="6">
    <source>
        <dbReference type="ARBA" id="ARBA00023004"/>
    </source>
</evidence>
<evidence type="ECO:0000259" key="14">
    <source>
        <dbReference type="Pfam" id="PF07715"/>
    </source>
</evidence>
<keyword evidence="9 11" id="KW-0472">Membrane</keyword>
<evidence type="ECO:0000256" key="3">
    <source>
        <dbReference type="ARBA" id="ARBA00022452"/>
    </source>
</evidence>
<organism evidence="15 16">
    <name type="scientific">Hoylesella buccalis ATCC 35310</name>
    <dbReference type="NCBI Taxonomy" id="679190"/>
    <lineage>
        <taxon>Bacteria</taxon>
        <taxon>Pseudomonadati</taxon>
        <taxon>Bacteroidota</taxon>
        <taxon>Bacteroidia</taxon>
        <taxon>Bacteroidales</taxon>
        <taxon>Prevotellaceae</taxon>
        <taxon>Hoylesella</taxon>
    </lineage>
</organism>
<evidence type="ECO:0000256" key="12">
    <source>
        <dbReference type="RuleBase" id="RU003357"/>
    </source>
</evidence>
<keyword evidence="16" id="KW-1185">Reference proteome</keyword>
<evidence type="ECO:0000256" key="5">
    <source>
        <dbReference type="ARBA" id="ARBA00022692"/>
    </source>
</evidence>
<comment type="similarity">
    <text evidence="11 12">Belongs to the TonB-dependent receptor family.</text>
</comment>
<sequence>MQRIKQIFTITLHMRLYTILFGALLAINAVAEETDTIKIGNELEEVSIVGFKQDRASLSPVSQSSVGNLYINNNQLDGVRELSGRLANFYMPDYGSRQYSPIYIRGIGSKTSTPSVGVYVDGMPFFDRSVLDMDLFGISKVEVLRGPQGTLFGRNSTAGLINIYTLSPLDYQNAMAKVSYGSYNDIQAMASAYQKLSGNFGISVAGSYHHNDGYFTNTYLNKKADPMDNGTFRIGTAWKPSQRWTMRYSLSLDYIDQGGFPYAAYDAKKDELKDISYDAPSGYRRFVLTTGMNWRYDGSRLSLNSQTSFQHSNDKVSIDQDFTKRKMFFATMPLRQNMFSQELTLRSRNDTWFHWITGVFAFTQHKNFSTTIDYYTPRNPKRAAGVKENNNEIPVYGLAAYHVSQFDLYKGLSASVGIRYDYETSKVENETYWTPTGKNGTNATKLADSYDSKMHSSQVTPRFTLKQQFTPDRMVYATVARGYKPGGFNAAKESSNDRSFDPEYTWNYEVGAKLSFLDSRLSLEASAFYVDWKDQQLSVIIPAVGAVIRNIGHSDSKGFEIAVGGQPMANFFLHANYGYTYARFLAANTGKKSNFTGNMLPMVPRHTLSVNANYSMYHVGMIDKLMLNANLTGVGKIYWREDNEKYQPFYALLNLKVAATKGHFTWEVWSKNTTATQYMAYYFVSSQKMAQAGKPFCIGTSLVYTLK</sequence>
<name>D1W727_9BACT</name>
<evidence type="ECO:0000256" key="9">
    <source>
        <dbReference type="ARBA" id="ARBA00023136"/>
    </source>
</evidence>
<protein>
    <submittedName>
        <fullName evidence="15">TonB-dependent receptor plug domain protein</fullName>
    </submittedName>
</protein>
<keyword evidence="10 11" id="KW-0998">Cell outer membrane</keyword>
<comment type="caution">
    <text evidence="15">The sequence shown here is derived from an EMBL/GenBank/DDBJ whole genome shotgun (WGS) entry which is preliminary data.</text>
</comment>
<evidence type="ECO:0000313" key="15">
    <source>
        <dbReference type="EMBL" id="EFA91655.1"/>
    </source>
</evidence>
<feature type="domain" description="TonB-dependent receptor-like beta-barrel" evidence="13">
    <location>
        <begin position="275"/>
        <end position="658"/>
    </location>
</feature>
<dbReference type="eggNOG" id="COG4772">
    <property type="taxonomic scope" value="Bacteria"/>
</dbReference>
<dbReference type="STRING" id="679190.HMPREF0650_0682"/>
<dbReference type="GO" id="GO:0009279">
    <property type="term" value="C:cell outer membrane"/>
    <property type="evidence" value="ECO:0007669"/>
    <property type="project" value="UniProtKB-SubCell"/>
</dbReference>
<comment type="subcellular location">
    <subcellularLocation>
        <location evidence="1 11">Cell outer membrane</location>
        <topology evidence="1 11">Multi-pass membrane protein</topology>
    </subcellularLocation>
</comment>
<keyword evidence="7" id="KW-0406">Ion transport</keyword>
<evidence type="ECO:0000256" key="4">
    <source>
        <dbReference type="ARBA" id="ARBA00022496"/>
    </source>
</evidence>
<dbReference type="PROSITE" id="PS52016">
    <property type="entry name" value="TONB_DEPENDENT_REC_3"/>
    <property type="match status" value="1"/>
</dbReference>
<evidence type="ECO:0000256" key="2">
    <source>
        <dbReference type="ARBA" id="ARBA00022448"/>
    </source>
</evidence>
<dbReference type="PANTHER" id="PTHR32552">
    <property type="entry name" value="FERRICHROME IRON RECEPTOR-RELATED"/>
    <property type="match status" value="1"/>
</dbReference>
<dbReference type="PANTHER" id="PTHR32552:SF81">
    <property type="entry name" value="TONB-DEPENDENT OUTER MEMBRANE RECEPTOR"/>
    <property type="match status" value="1"/>
</dbReference>